<dbReference type="PROSITE" id="PS51352">
    <property type="entry name" value="THIOREDOXIN_2"/>
    <property type="match status" value="3"/>
</dbReference>
<evidence type="ECO:0000256" key="7">
    <source>
        <dbReference type="SAM" id="MobiDB-lite"/>
    </source>
</evidence>
<dbReference type="PROSITE" id="PS50198">
    <property type="entry name" value="PPIC_PPIASE_2"/>
    <property type="match status" value="1"/>
</dbReference>
<comment type="similarity">
    <text evidence="1">Belongs to the thioredoxin family. DsbA subfamily.</text>
</comment>
<feature type="domain" description="Thioredoxin" evidence="9">
    <location>
        <begin position="273"/>
        <end position="461"/>
    </location>
</feature>
<evidence type="ECO:0008006" key="12">
    <source>
        <dbReference type="Google" id="ProtNLM"/>
    </source>
</evidence>
<dbReference type="InterPro" id="IPR001853">
    <property type="entry name" value="DSBA-like_thioredoxin_dom"/>
</dbReference>
<proteinExistence type="inferred from homology"/>
<reference evidence="10 11" key="1">
    <citation type="submission" date="2019-04" db="EMBL/GenBank/DDBJ databases">
        <authorList>
            <person name="Li Y."/>
            <person name="Wang J."/>
        </authorList>
    </citation>
    <scope>NUCLEOTIDE SEQUENCE [LARGE SCALE GENOMIC DNA]</scope>
    <source>
        <strain evidence="10 11">DSM 14668</strain>
    </source>
</reference>
<evidence type="ECO:0000256" key="2">
    <source>
        <dbReference type="ARBA" id="ARBA00022729"/>
    </source>
</evidence>
<feature type="compositionally biased region" description="Pro residues" evidence="7">
    <location>
        <begin position="693"/>
        <end position="711"/>
    </location>
</feature>
<evidence type="ECO:0000313" key="11">
    <source>
        <dbReference type="Proteomes" id="UP000309215"/>
    </source>
</evidence>
<feature type="region of interest" description="Disordered" evidence="7">
    <location>
        <begin position="690"/>
        <end position="718"/>
    </location>
</feature>
<dbReference type="Gene3D" id="3.10.50.40">
    <property type="match status" value="1"/>
</dbReference>
<dbReference type="GO" id="GO:0003755">
    <property type="term" value="F:peptidyl-prolyl cis-trans isomerase activity"/>
    <property type="evidence" value="ECO:0007669"/>
    <property type="project" value="UniProtKB-KW"/>
</dbReference>
<dbReference type="InterPro" id="IPR000297">
    <property type="entry name" value="PPIase_PpiC"/>
</dbReference>
<feature type="compositionally biased region" description="Pro residues" evidence="7">
    <location>
        <begin position="274"/>
        <end position="284"/>
    </location>
</feature>
<keyword evidence="5" id="KW-0676">Redox-active center</keyword>
<dbReference type="EMBL" id="SSMQ01000094">
    <property type="protein sequence ID" value="TKC95779.1"/>
    <property type="molecule type" value="Genomic_DNA"/>
</dbReference>
<dbReference type="SUPFAM" id="SSF54534">
    <property type="entry name" value="FKBP-like"/>
    <property type="match status" value="1"/>
</dbReference>
<gene>
    <name evidence="10" type="ORF">E8A74_46535</name>
</gene>
<dbReference type="Gene3D" id="3.40.30.10">
    <property type="entry name" value="Glutaredoxin"/>
    <property type="match status" value="3"/>
</dbReference>
<dbReference type="Pfam" id="PF01323">
    <property type="entry name" value="DSBA"/>
    <property type="match status" value="1"/>
</dbReference>
<evidence type="ECO:0000256" key="3">
    <source>
        <dbReference type="ARBA" id="ARBA00023002"/>
    </source>
</evidence>
<feature type="domain" description="Thioredoxin" evidence="9">
    <location>
        <begin position="467"/>
        <end position="669"/>
    </location>
</feature>
<keyword evidence="6" id="KW-0413">Isomerase</keyword>
<dbReference type="InterPro" id="IPR012336">
    <property type="entry name" value="Thioredoxin-like_fold"/>
</dbReference>
<dbReference type="GO" id="GO:0016491">
    <property type="term" value="F:oxidoreductase activity"/>
    <property type="evidence" value="ECO:0007669"/>
    <property type="project" value="UniProtKB-KW"/>
</dbReference>
<dbReference type="AlphaFoldDB" id="A0A4U1IPH7"/>
<keyword evidence="11" id="KW-1185">Reference proteome</keyword>
<evidence type="ECO:0000256" key="6">
    <source>
        <dbReference type="PROSITE-ProRule" id="PRU00278"/>
    </source>
</evidence>
<dbReference type="PANTHER" id="PTHR13887:SF14">
    <property type="entry name" value="DISULFIDE BOND FORMATION PROTEIN D"/>
    <property type="match status" value="1"/>
</dbReference>
<evidence type="ECO:0000259" key="8">
    <source>
        <dbReference type="PROSITE" id="PS50198"/>
    </source>
</evidence>
<feature type="region of interest" description="Disordered" evidence="7">
    <location>
        <begin position="267"/>
        <end position="290"/>
    </location>
</feature>
<dbReference type="PROSITE" id="PS50007">
    <property type="entry name" value="PIPLC_X_DOMAIN"/>
    <property type="match status" value="1"/>
</dbReference>
<name>A0A4U1IPH7_9BACT</name>
<dbReference type="Pfam" id="PF13616">
    <property type="entry name" value="Rotamase_3"/>
    <property type="match status" value="1"/>
</dbReference>
<dbReference type="Pfam" id="PF13462">
    <property type="entry name" value="Thioredoxin_4"/>
    <property type="match status" value="2"/>
</dbReference>
<keyword evidence="3" id="KW-0560">Oxidoreductase</keyword>
<evidence type="ECO:0000259" key="9">
    <source>
        <dbReference type="PROSITE" id="PS51352"/>
    </source>
</evidence>
<accession>A0A4U1IPH7</accession>
<comment type="caution">
    <text evidence="10">The sequence shown here is derived from an EMBL/GenBank/DDBJ whole genome shotgun (WGS) entry which is preliminary data.</text>
</comment>
<organism evidence="10 11">
    <name type="scientific">Polyangium fumosum</name>
    <dbReference type="NCBI Taxonomy" id="889272"/>
    <lineage>
        <taxon>Bacteria</taxon>
        <taxon>Pseudomonadati</taxon>
        <taxon>Myxococcota</taxon>
        <taxon>Polyangia</taxon>
        <taxon>Polyangiales</taxon>
        <taxon>Polyangiaceae</taxon>
        <taxon>Polyangium</taxon>
    </lineage>
</organism>
<keyword evidence="6" id="KW-0697">Rotamase</keyword>
<evidence type="ECO:0000256" key="1">
    <source>
        <dbReference type="ARBA" id="ARBA00005791"/>
    </source>
</evidence>
<dbReference type="Proteomes" id="UP000309215">
    <property type="component" value="Unassembled WGS sequence"/>
</dbReference>
<dbReference type="SUPFAM" id="SSF52833">
    <property type="entry name" value="Thioredoxin-like"/>
    <property type="match status" value="3"/>
</dbReference>
<keyword evidence="4" id="KW-1015">Disulfide bond</keyword>
<feature type="domain" description="PpiC" evidence="8">
    <location>
        <begin position="718"/>
        <end position="825"/>
    </location>
</feature>
<sequence length="825" mass="89156">MPDGGATMNHARGRRRTAFLSTVLFLLAACAPPPPVQPAVNVSQDEPRRPLLVPEAGNEGAAEGAAAFPDPGTAIPVGPDAPAWGNPLAPVTLVIWGDFECPFTSRLMATLALLQQQYGPDKLRVVWRHNPLPFHKNARPAHLAAETVLRLGGVNAFWKFHALAFRNQRSLDVPSFNDWAAQSGIDPWAFQAAFDQQRFAANVDADITFGKKVGVLGTPASFVNGIFLAGAQPITKFQETIDAELEEAAALRREGTPPERVYAELSERNHKEAPPPTPPPPPPVDSDTVWKMPLDGSPARGKPTALVTMVMFGDFQCPFCKRSLATITELEAKYGDKLRLVFKHNPLPIHPRAEAAAELAIEAGVQKGEAAFWKAFQALFDTQDRLADPELENLALALGLDVKRVKKAITSHTHAARIERDMDLAEDFKVMGTPHFFINGRRLIGAQRREQFEAIIDEEITKAGKLLASGTPAANIYDALLKDAKSPAPVERILAPAPTKDQPGKGAPAGAAVTVQMFADFQCPFSKRVQADIDQLLAAFPGKIRVVWRHLPLSFHKQAQLAAEASVEAYRQKGEAGFWAFSARLWEDQSEQGLSRPAIERKAAEAGLDVTKLSAALDARTHWKVVQADLELAERLKIMGTPAFVINDYFVGGAQPLHNFKRIVTRALKSKEPIASGTLKADARQLVPLVATSPPPLSPPPSPAPPAPAPAPSAVTPAGHMGAKHLVVMYAGSKRAPAHITRSRSEALARAEEARLRLQAGASFNDVVTHYSDEPNAGQRGGDLGTFPKGAMVREFEDAVLNLGVGETSGVVESPFGFHIIVRTQ</sequence>
<evidence type="ECO:0000313" key="10">
    <source>
        <dbReference type="EMBL" id="TKC95779.1"/>
    </source>
</evidence>
<evidence type="ECO:0000256" key="5">
    <source>
        <dbReference type="ARBA" id="ARBA00023284"/>
    </source>
</evidence>
<dbReference type="InterPro" id="IPR046357">
    <property type="entry name" value="PPIase_dom_sf"/>
</dbReference>
<protein>
    <recommendedName>
        <fullName evidence="12">Thioredoxin</fullName>
    </recommendedName>
</protein>
<keyword evidence="2" id="KW-0732">Signal</keyword>
<dbReference type="OrthoDB" id="9784686at2"/>
<dbReference type="InterPro" id="IPR013766">
    <property type="entry name" value="Thioredoxin_domain"/>
</dbReference>
<evidence type="ECO:0000256" key="4">
    <source>
        <dbReference type="ARBA" id="ARBA00023157"/>
    </source>
</evidence>
<dbReference type="InterPro" id="IPR036249">
    <property type="entry name" value="Thioredoxin-like_sf"/>
</dbReference>
<dbReference type="PANTHER" id="PTHR13887">
    <property type="entry name" value="GLUTATHIONE S-TRANSFERASE KAPPA"/>
    <property type="match status" value="1"/>
</dbReference>
<feature type="domain" description="Thioredoxin" evidence="9">
    <location>
        <begin position="69"/>
        <end position="246"/>
    </location>
</feature>